<dbReference type="RefSeq" id="WP_166197481.1">
    <property type="nucleotide sequence ID" value="NZ_JAAOIV010000010.1"/>
</dbReference>
<protein>
    <submittedName>
        <fullName evidence="1">Uncharacterized protein</fullName>
    </submittedName>
</protein>
<sequence>MRMEPIVRYGIKSRFDNVCALCGAPTSVGDRIYKLPDKRGGRKWVCAACRWEDEERVIDLPFVLRKVDHRMGVGPYTPNLAELQVILGAARGVVLETDDEVFLFELLDQCLEARRPRILSRAKMSTLLDVLRRAAE</sequence>
<dbReference type="Proteomes" id="UP000744769">
    <property type="component" value="Unassembled WGS sequence"/>
</dbReference>
<name>A0A967E9W2_9MICO</name>
<reference evidence="1" key="1">
    <citation type="submission" date="2020-03" db="EMBL/GenBank/DDBJ databases">
        <title>Draft sequencing of Calidifontibacter sp. DB0510.</title>
        <authorList>
            <person name="Kim D.-U."/>
        </authorList>
    </citation>
    <scope>NUCLEOTIDE SEQUENCE</scope>
    <source>
        <strain evidence="1">DB0510</strain>
    </source>
</reference>
<comment type="caution">
    <text evidence="1">The sequence shown here is derived from an EMBL/GenBank/DDBJ whole genome shotgun (WGS) entry which is preliminary data.</text>
</comment>
<keyword evidence="2" id="KW-1185">Reference proteome</keyword>
<dbReference type="AlphaFoldDB" id="A0A967E9W2"/>
<evidence type="ECO:0000313" key="1">
    <source>
        <dbReference type="EMBL" id="NHN56822.1"/>
    </source>
</evidence>
<organism evidence="1 2">
    <name type="scientific">Metallococcus carri</name>
    <dbReference type="NCBI Taxonomy" id="1656884"/>
    <lineage>
        <taxon>Bacteria</taxon>
        <taxon>Bacillati</taxon>
        <taxon>Actinomycetota</taxon>
        <taxon>Actinomycetes</taxon>
        <taxon>Micrococcales</taxon>
        <taxon>Dermacoccaceae</taxon>
        <taxon>Metallococcus</taxon>
    </lineage>
</organism>
<evidence type="ECO:0000313" key="2">
    <source>
        <dbReference type="Proteomes" id="UP000744769"/>
    </source>
</evidence>
<dbReference type="EMBL" id="JAAOIV010000010">
    <property type="protein sequence ID" value="NHN56822.1"/>
    <property type="molecule type" value="Genomic_DNA"/>
</dbReference>
<proteinExistence type="predicted"/>
<accession>A0A967E9W2</accession>
<gene>
    <name evidence="1" type="ORF">G9U51_13670</name>
</gene>